<keyword evidence="3" id="KW-1185">Reference proteome</keyword>
<reference evidence="2 3" key="1">
    <citation type="journal article" date="2024" name="Nat. Commun.">
        <title>Phylogenomics reveals the evolutionary origins of lichenization in chlorophyte algae.</title>
        <authorList>
            <person name="Puginier C."/>
            <person name="Libourel C."/>
            <person name="Otte J."/>
            <person name="Skaloud P."/>
            <person name="Haon M."/>
            <person name="Grisel S."/>
            <person name="Petersen M."/>
            <person name="Berrin J.G."/>
            <person name="Delaux P.M."/>
            <person name="Dal Grande F."/>
            <person name="Keller J."/>
        </authorList>
    </citation>
    <scope>NUCLEOTIDE SEQUENCE [LARGE SCALE GENOMIC DNA]</scope>
    <source>
        <strain evidence="2 3">SAG 2043</strain>
    </source>
</reference>
<feature type="chain" id="PRO_5043497737" evidence="1">
    <location>
        <begin position="21"/>
        <end position="122"/>
    </location>
</feature>
<evidence type="ECO:0000256" key="1">
    <source>
        <dbReference type="SAM" id="SignalP"/>
    </source>
</evidence>
<feature type="signal peptide" evidence="1">
    <location>
        <begin position="1"/>
        <end position="20"/>
    </location>
</feature>
<dbReference type="AlphaFoldDB" id="A0AAW1PSN4"/>
<organism evidence="2 3">
    <name type="scientific">[Myrmecia] bisecta</name>
    <dbReference type="NCBI Taxonomy" id="41462"/>
    <lineage>
        <taxon>Eukaryota</taxon>
        <taxon>Viridiplantae</taxon>
        <taxon>Chlorophyta</taxon>
        <taxon>core chlorophytes</taxon>
        <taxon>Trebouxiophyceae</taxon>
        <taxon>Trebouxiales</taxon>
        <taxon>Trebouxiaceae</taxon>
        <taxon>Myrmecia</taxon>
    </lineage>
</organism>
<dbReference type="EMBL" id="JALJOR010000008">
    <property type="protein sequence ID" value="KAK9812619.1"/>
    <property type="molecule type" value="Genomic_DNA"/>
</dbReference>
<accession>A0AAW1PSN4</accession>
<proteinExistence type="predicted"/>
<evidence type="ECO:0000313" key="2">
    <source>
        <dbReference type="EMBL" id="KAK9812619.1"/>
    </source>
</evidence>
<comment type="caution">
    <text evidence="2">The sequence shown here is derived from an EMBL/GenBank/DDBJ whole genome shotgun (WGS) entry which is preliminary data.</text>
</comment>
<sequence>MTRVWCTSAFFLLTFSYGAAQRQLIEDTVAKLGVVYADCIADSFAVGAEDGSVQQLSWSELEAFATSTASPTFNVTVFSTPCATHGCCDLDVVVRAGGISTGSCTTSTGTLGPCWTLALAQA</sequence>
<gene>
    <name evidence="2" type="ORF">WJX72_000736</name>
</gene>
<evidence type="ECO:0000313" key="3">
    <source>
        <dbReference type="Proteomes" id="UP001489004"/>
    </source>
</evidence>
<protein>
    <submittedName>
        <fullName evidence="2">Uncharacterized protein</fullName>
    </submittedName>
</protein>
<name>A0AAW1PSN4_9CHLO</name>
<dbReference type="Proteomes" id="UP001489004">
    <property type="component" value="Unassembled WGS sequence"/>
</dbReference>
<keyword evidence="1" id="KW-0732">Signal</keyword>